<dbReference type="RefSeq" id="WP_133441897.1">
    <property type="nucleotide sequence ID" value="NZ_CP034726.1"/>
</dbReference>
<accession>A0A4P6ZL12</accession>
<protein>
    <submittedName>
        <fullName evidence="2">Uncharacterized protein</fullName>
    </submittedName>
</protein>
<feature type="compositionally biased region" description="Basic residues" evidence="1">
    <location>
        <begin position="51"/>
        <end position="60"/>
    </location>
</feature>
<dbReference type="OrthoDB" id="117366at2"/>
<evidence type="ECO:0000256" key="1">
    <source>
        <dbReference type="SAM" id="MobiDB-lite"/>
    </source>
</evidence>
<dbReference type="KEGG" id="lji:ELX58_04125"/>
<reference evidence="3" key="1">
    <citation type="submission" date="2018-12" db="EMBL/GenBank/DDBJ databases">
        <title>A new species of lactobacillus.</title>
        <authorList>
            <person name="Jian Y."/>
            <person name="Xin L."/>
            <person name="Hong Z.J."/>
            <person name="Ming L.Z."/>
            <person name="Hong X.Z."/>
        </authorList>
    </citation>
    <scope>NUCLEOTIDE SEQUENCE [LARGE SCALE GENOMIC DNA]</scope>
    <source>
        <strain evidence="3">HSLZ-75</strain>
    </source>
</reference>
<evidence type="ECO:0000313" key="2">
    <source>
        <dbReference type="EMBL" id="QBP18338.1"/>
    </source>
</evidence>
<gene>
    <name evidence="2" type="ORF">ELX58_04125</name>
</gene>
<proteinExistence type="predicted"/>
<feature type="compositionally biased region" description="Basic residues" evidence="1">
    <location>
        <begin position="1"/>
        <end position="22"/>
    </location>
</feature>
<keyword evidence="3" id="KW-1185">Reference proteome</keyword>
<feature type="compositionally biased region" description="Polar residues" evidence="1">
    <location>
        <begin position="23"/>
        <end position="46"/>
    </location>
</feature>
<dbReference type="Proteomes" id="UP000294321">
    <property type="component" value="Chromosome"/>
</dbReference>
<dbReference type="EMBL" id="CP034726">
    <property type="protein sequence ID" value="QBP18338.1"/>
    <property type="molecule type" value="Genomic_DNA"/>
</dbReference>
<feature type="region of interest" description="Disordered" evidence="1">
    <location>
        <begin position="1"/>
        <end position="72"/>
    </location>
</feature>
<evidence type="ECO:0000313" key="3">
    <source>
        <dbReference type="Proteomes" id="UP000294321"/>
    </source>
</evidence>
<organism evidence="2 3">
    <name type="scientific">Acetilactobacillus jinshanensis</name>
    <dbReference type="NCBI Taxonomy" id="1720083"/>
    <lineage>
        <taxon>Bacteria</taxon>
        <taxon>Bacillati</taxon>
        <taxon>Bacillota</taxon>
        <taxon>Bacilli</taxon>
        <taxon>Lactobacillales</taxon>
        <taxon>Lactobacillaceae</taxon>
        <taxon>Acetilactobacillus</taxon>
    </lineage>
</organism>
<dbReference type="AlphaFoldDB" id="A0A4P6ZL12"/>
<name>A0A4P6ZL12_9LACO</name>
<sequence length="156" mass="18591">MMTHQRKMNNKKKRWHRKKRGHNLNSTKPSVTTHQGVRNTKQQVKGQQKPKLAKHVRKQASQKPTKNDWFRDGLSNSELSARNWISFHESGHRWNILSYGGRCIGYFQLDPSYLGRKNGHINLNHQHQVKVADAYVHSRYGSWQNAKRFWQAHHWY</sequence>